<reference evidence="3 4" key="1">
    <citation type="submission" date="2019-06" db="EMBL/GenBank/DDBJ databases">
        <title>Draft genome of Streptomyces sedi sp. JCM16909.</title>
        <authorList>
            <person name="Klykleung N."/>
            <person name="Tanasupawat S."/>
            <person name="Kudo T."/>
            <person name="Yuki M."/>
            <person name="Ohkuma M."/>
        </authorList>
    </citation>
    <scope>NUCLEOTIDE SEQUENCE [LARGE SCALE GENOMIC DNA]</scope>
    <source>
        <strain evidence="3 4">JCM 16909</strain>
    </source>
</reference>
<evidence type="ECO:0000256" key="2">
    <source>
        <dbReference type="SAM" id="Phobius"/>
    </source>
</evidence>
<sequence length="238" mass="25161">MSAEEGHFAEDHRWWVARLDVDASAARGFRLNRLPDGPHPSRADAREAALALAGEGGGSGPAPRAPGSVEVVGRAGTYWIAFDGRRSLSLELADADGDPVRLGVRLAPPAPPRSGPGAGAGSEPARRPARRSAQGSASASASAGTFGDLTPPDPDRFMNRRKLPIPLQAEGGVITLCGSVGGLLAFQGFLSMSHASAGETAVYSFVPAVVLLVASYLWHRNWYPRARRAYRDRMTRGR</sequence>
<dbReference type="OrthoDB" id="9833624at2"/>
<feature type="compositionally biased region" description="Low complexity" evidence="1">
    <location>
        <begin position="131"/>
        <end position="144"/>
    </location>
</feature>
<evidence type="ECO:0000313" key="4">
    <source>
        <dbReference type="Proteomes" id="UP000311713"/>
    </source>
</evidence>
<organism evidence="3 4">
    <name type="scientific">Streptomyces sedi</name>
    <dbReference type="NCBI Taxonomy" id="555059"/>
    <lineage>
        <taxon>Bacteria</taxon>
        <taxon>Bacillati</taxon>
        <taxon>Actinomycetota</taxon>
        <taxon>Actinomycetes</taxon>
        <taxon>Kitasatosporales</taxon>
        <taxon>Streptomycetaceae</taxon>
        <taxon>Streptomyces</taxon>
    </lineage>
</organism>
<proteinExistence type="predicted"/>
<comment type="caution">
    <text evidence="3">The sequence shown here is derived from an EMBL/GenBank/DDBJ whole genome shotgun (WGS) entry which is preliminary data.</text>
</comment>
<evidence type="ECO:0000313" key="3">
    <source>
        <dbReference type="EMBL" id="TNM33509.1"/>
    </source>
</evidence>
<feature type="transmembrane region" description="Helical" evidence="2">
    <location>
        <begin position="167"/>
        <end position="189"/>
    </location>
</feature>
<protein>
    <submittedName>
        <fullName evidence="3">Uncharacterized protein</fullName>
    </submittedName>
</protein>
<evidence type="ECO:0000256" key="1">
    <source>
        <dbReference type="SAM" id="MobiDB-lite"/>
    </source>
</evidence>
<dbReference type="RefSeq" id="WP_139640668.1">
    <property type="nucleotide sequence ID" value="NZ_BAAAZS010000006.1"/>
</dbReference>
<keyword evidence="2" id="KW-0812">Transmembrane</keyword>
<gene>
    <name evidence="3" type="ORF">FH715_03910</name>
</gene>
<name>A0A5C4VEQ8_9ACTN</name>
<feature type="region of interest" description="Disordered" evidence="1">
    <location>
        <begin position="103"/>
        <end position="159"/>
    </location>
</feature>
<dbReference type="Proteomes" id="UP000311713">
    <property type="component" value="Unassembled WGS sequence"/>
</dbReference>
<keyword evidence="2" id="KW-0472">Membrane</keyword>
<keyword evidence="4" id="KW-1185">Reference proteome</keyword>
<dbReference type="EMBL" id="VDGT01000002">
    <property type="protein sequence ID" value="TNM33509.1"/>
    <property type="molecule type" value="Genomic_DNA"/>
</dbReference>
<dbReference type="AlphaFoldDB" id="A0A5C4VEQ8"/>
<feature type="transmembrane region" description="Helical" evidence="2">
    <location>
        <begin position="201"/>
        <end position="218"/>
    </location>
</feature>
<keyword evidence="2" id="KW-1133">Transmembrane helix</keyword>
<accession>A0A5C4VEQ8</accession>